<keyword evidence="2" id="KW-1185">Reference proteome</keyword>
<comment type="caution">
    <text evidence="1">The sequence shown here is derived from an EMBL/GenBank/DDBJ whole genome shotgun (WGS) entry which is preliminary data.</text>
</comment>
<proteinExistence type="predicted"/>
<protein>
    <submittedName>
        <fullName evidence="1">Uncharacterized protein</fullName>
    </submittedName>
</protein>
<reference evidence="1 2" key="1">
    <citation type="submission" date="2024-01" db="EMBL/GenBank/DDBJ databases">
        <title>Genome assemblies of Stephania.</title>
        <authorList>
            <person name="Yang L."/>
        </authorList>
    </citation>
    <scope>NUCLEOTIDE SEQUENCE [LARGE SCALE GENOMIC DNA]</scope>
    <source>
        <strain evidence="1">YNDBR</strain>
        <tissue evidence="1">Leaf</tissue>
    </source>
</reference>
<sequence length="129" mass="14667">MSSRARSGDPSSVCCLGKESDGEVELTIAEETGRVPFDVNLPVVLAGFAFEAYTSPPVHIALRLRSGHRLLLFLLILLRTFLLEYLDYSSRLLVLAYVQLPLWDFLGLGQIEFMKTEERNRSRKFPFPF</sequence>
<dbReference type="AlphaFoldDB" id="A0AAP0ERY9"/>
<organism evidence="1 2">
    <name type="scientific">Stephania yunnanensis</name>
    <dbReference type="NCBI Taxonomy" id="152371"/>
    <lineage>
        <taxon>Eukaryota</taxon>
        <taxon>Viridiplantae</taxon>
        <taxon>Streptophyta</taxon>
        <taxon>Embryophyta</taxon>
        <taxon>Tracheophyta</taxon>
        <taxon>Spermatophyta</taxon>
        <taxon>Magnoliopsida</taxon>
        <taxon>Ranunculales</taxon>
        <taxon>Menispermaceae</taxon>
        <taxon>Menispermoideae</taxon>
        <taxon>Cissampelideae</taxon>
        <taxon>Stephania</taxon>
    </lineage>
</organism>
<evidence type="ECO:0000313" key="1">
    <source>
        <dbReference type="EMBL" id="KAK9098261.1"/>
    </source>
</evidence>
<gene>
    <name evidence="1" type="ORF">Syun_025306</name>
</gene>
<dbReference type="Proteomes" id="UP001420932">
    <property type="component" value="Unassembled WGS sequence"/>
</dbReference>
<accession>A0AAP0ERY9</accession>
<evidence type="ECO:0000313" key="2">
    <source>
        <dbReference type="Proteomes" id="UP001420932"/>
    </source>
</evidence>
<name>A0AAP0ERY9_9MAGN</name>
<dbReference type="EMBL" id="JBBNAF010000011">
    <property type="protein sequence ID" value="KAK9098261.1"/>
    <property type="molecule type" value="Genomic_DNA"/>
</dbReference>